<dbReference type="Gene3D" id="2.170.130.10">
    <property type="entry name" value="TonB-dependent receptor, plug domain"/>
    <property type="match status" value="1"/>
</dbReference>
<dbReference type="RefSeq" id="WP_196291741.1">
    <property type="nucleotide sequence ID" value="NZ_JADQDM010000002.1"/>
</dbReference>
<name>A0ABS0HZY4_9BACT</name>
<evidence type="ECO:0000259" key="1">
    <source>
        <dbReference type="Pfam" id="PF07715"/>
    </source>
</evidence>
<dbReference type="EMBL" id="JADQDM010000002">
    <property type="protein sequence ID" value="MBF9220271.1"/>
    <property type="molecule type" value="Genomic_DNA"/>
</dbReference>
<feature type="domain" description="TonB-dependent receptor plug" evidence="1">
    <location>
        <begin position="151"/>
        <end position="243"/>
    </location>
</feature>
<organism evidence="3 4">
    <name type="scientific">Hymenobacter ruricola</name>
    <dbReference type="NCBI Taxonomy" id="2791023"/>
    <lineage>
        <taxon>Bacteria</taxon>
        <taxon>Pseudomonadati</taxon>
        <taxon>Bacteroidota</taxon>
        <taxon>Cytophagia</taxon>
        <taxon>Cytophagales</taxon>
        <taxon>Hymenobacteraceae</taxon>
        <taxon>Hymenobacter</taxon>
    </lineage>
</organism>
<keyword evidence="4" id="KW-1185">Reference proteome</keyword>
<evidence type="ECO:0000313" key="3">
    <source>
        <dbReference type="EMBL" id="MBF9220271.1"/>
    </source>
</evidence>
<dbReference type="Pfam" id="PF07715">
    <property type="entry name" value="Plug"/>
    <property type="match status" value="1"/>
</dbReference>
<dbReference type="SUPFAM" id="SSF49452">
    <property type="entry name" value="Starch-binding domain-like"/>
    <property type="match status" value="1"/>
</dbReference>
<dbReference type="Pfam" id="PF14905">
    <property type="entry name" value="OMP_b-brl_3"/>
    <property type="match status" value="1"/>
</dbReference>
<dbReference type="SUPFAM" id="SSF56935">
    <property type="entry name" value="Porins"/>
    <property type="match status" value="1"/>
</dbReference>
<gene>
    <name evidence="3" type="ORF">I2H31_04060</name>
</gene>
<protein>
    <submittedName>
        <fullName evidence="3">Outer membrane beta-barrel protein</fullName>
    </submittedName>
</protein>
<proteinExistence type="predicted"/>
<dbReference type="InterPro" id="IPR037066">
    <property type="entry name" value="Plug_dom_sf"/>
</dbReference>
<dbReference type="Pfam" id="PF13620">
    <property type="entry name" value="CarboxypepD_reg"/>
    <property type="match status" value="1"/>
</dbReference>
<dbReference type="InterPro" id="IPR041700">
    <property type="entry name" value="OMP_b-brl_3"/>
</dbReference>
<comment type="caution">
    <text evidence="3">The sequence shown here is derived from an EMBL/GenBank/DDBJ whole genome shotgun (WGS) entry which is preliminary data.</text>
</comment>
<accession>A0ABS0HZY4</accession>
<evidence type="ECO:0000313" key="4">
    <source>
        <dbReference type="Proteomes" id="UP000618931"/>
    </source>
</evidence>
<dbReference type="PANTHER" id="PTHR40980:SF4">
    <property type="entry name" value="TONB-DEPENDENT RECEPTOR-LIKE BETA-BARREL DOMAIN-CONTAINING PROTEIN"/>
    <property type="match status" value="1"/>
</dbReference>
<sequence length="825" mass="89744">MRISYLLPAWSRVELLGARPGRLAAFALLLLLWLAGLVPARAQGKAAVRGTVATGPGPVVEFATVTLHRAADSVVVKTEFSDEKGSFRLEGAPGGRYVVSAAQVGLRRAWSAPFALAPAGIALPALVLEVSQATALKEVTVTARKPLFEHQADRTVVNVADSPLSAGATALDVLNRAPGVTTETGVALRGRQGVLLVVDGKRVPLSGAELADYLRALPAEQLQSIELITNPPAQYDAQGGAGVIAINLKKDQRLGTNGSANVSYGRGEYGKFTTGLALNHRRKNTNFYGTYTYANRNDFVRQEFYRQYGAAAGLPAVNSTVTGKRVLNLHSHSARLGADVNLSKRTLAGVSLTGLFSETTTNNDTRTQFTDELGGPAGRYQSLAAQGINRPNGSANLNLRHVFADSAAAASLTADADYARYSTTRSLDLYTNYEEPALPTSLLTGDQRNDLSIGALKLDYSRPLPYRSRLEMGLKSTRVVSGNVALFFNNGTYQPNISNNFDYYENVNAAYAAVRGGSASTRFQAGLRAEQATIRTTLAGEEMREQQYLQWFPTASVQRTLNARHALALTAGRRVDRPNYGQLNPLRAYVDAVSYRSGNPYLVAQTSYNVDLTHTYRQKFIAALTYAHTHLPIITTVQPAPDGGRQVVNRDVNLSTQQYLALTLTAPLEPAKWWTLYANGVFYYSRFQGELAGTVLDRQQPACQLSANNTFSLPHGWTAELNGTFQSGEIWGFEQGRPREQVLVGFQRSFWAKQATLRLNVADVFYTAPGRFTSVYTGFSESFLQRQDTRVATAAFTYRFGSSKVAAARKRMAGAEDELRRAASQ</sequence>
<feature type="domain" description="Outer membrane protein beta-barrel" evidence="2">
    <location>
        <begin position="410"/>
        <end position="798"/>
    </location>
</feature>
<dbReference type="InterPro" id="IPR012910">
    <property type="entry name" value="Plug_dom"/>
</dbReference>
<dbReference type="PANTHER" id="PTHR40980">
    <property type="entry name" value="PLUG DOMAIN-CONTAINING PROTEIN"/>
    <property type="match status" value="1"/>
</dbReference>
<dbReference type="InterPro" id="IPR013784">
    <property type="entry name" value="Carb-bd-like_fold"/>
</dbReference>
<evidence type="ECO:0000259" key="2">
    <source>
        <dbReference type="Pfam" id="PF14905"/>
    </source>
</evidence>
<dbReference type="Proteomes" id="UP000618931">
    <property type="component" value="Unassembled WGS sequence"/>
</dbReference>
<reference evidence="3 4" key="1">
    <citation type="submission" date="2020-11" db="EMBL/GenBank/DDBJ databases">
        <authorList>
            <person name="Kim M.K."/>
        </authorList>
    </citation>
    <scope>NUCLEOTIDE SEQUENCE [LARGE SCALE GENOMIC DNA]</scope>
    <source>
        <strain evidence="3 4">BT662</strain>
    </source>
</reference>